<dbReference type="InterPro" id="IPR036908">
    <property type="entry name" value="RlpA-like_sf"/>
</dbReference>
<feature type="compositionally biased region" description="Pro residues" evidence="2">
    <location>
        <begin position="1"/>
        <end position="12"/>
    </location>
</feature>
<keyword evidence="1" id="KW-0732">Signal</keyword>
<dbReference type="Gene3D" id="2.40.40.10">
    <property type="entry name" value="RlpA-like domain"/>
    <property type="match status" value="1"/>
</dbReference>
<keyword evidence="3" id="KW-1133">Transmembrane helix</keyword>
<sequence length="308" mass="33266">MSTPVPRKPVPRPVSAQLNSGRTSTIRLVITEDGQDASSSLQTKEIGIDTASEETPDSSQLHAPGHQQGESNIYPHLQDAPSNMQAKEMEMGMANGDTASSVAVEVDGNKPSEKRWFASGALAFLGGIKTSNFASTLSRHFNNCLPPQRKYLNNRINRRTLLIIIGITFLSLLALIIGLAVGLTTGSQNNIPAKPDGATDVTGDFTYYSTGLGACGVTNNDNDAIVSISHGRFDENMVDGNPNNNKLCGRKIRAHRIDERTGKEASIDLTIADRCVGCAYNDIDVSPVYFGKMAAHDLGRVKVQWYFL</sequence>
<evidence type="ECO:0000313" key="5">
    <source>
        <dbReference type="Proteomes" id="UP000001067"/>
    </source>
</evidence>
<dbReference type="PANTHER" id="PTHR31836">
    <property type="match status" value="1"/>
</dbReference>
<dbReference type="eggNOG" id="ENOG502S6X4">
    <property type="taxonomic scope" value="Eukaryota"/>
</dbReference>
<proteinExistence type="predicted"/>
<gene>
    <name evidence="4" type="ORF">PTT_19181</name>
</gene>
<dbReference type="SUPFAM" id="SSF50685">
    <property type="entry name" value="Barwin-like endoglucanases"/>
    <property type="match status" value="1"/>
</dbReference>
<evidence type="ECO:0008006" key="6">
    <source>
        <dbReference type="Google" id="ProtNLM"/>
    </source>
</evidence>
<evidence type="ECO:0000256" key="2">
    <source>
        <dbReference type="SAM" id="MobiDB-lite"/>
    </source>
</evidence>
<organism evidence="5">
    <name type="scientific">Pyrenophora teres f. teres (strain 0-1)</name>
    <name type="common">Barley net blotch fungus</name>
    <name type="synonym">Drechslera teres f. teres</name>
    <dbReference type="NCBI Taxonomy" id="861557"/>
    <lineage>
        <taxon>Eukaryota</taxon>
        <taxon>Fungi</taxon>
        <taxon>Dikarya</taxon>
        <taxon>Ascomycota</taxon>
        <taxon>Pezizomycotina</taxon>
        <taxon>Dothideomycetes</taxon>
        <taxon>Pleosporomycetidae</taxon>
        <taxon>Pleosporales</taxon>
        <taxon>Pleosporineae</taxon>
        <taxon>Pleosporaceae</taxon>
        <taxon>Pyrenophora</taxon>
    </lineage>
</organism>
<dbReference type="CDD" id="cd22191">
    <property type="entry name" value="DPBB_RlpA_EXP_N-like"/>
    <property type="match status" value="1"/>
</dbReference>
<protein>
    <recommendedName>
        <fullName evidence="6">RlpA-like protein double-psi beta-barrel domain-containing protein</fullName>
    </recommendedName>
</protein>
<dbReference type="InterPro" id="IPR051477">
    <property type="entry name" value="Expansin_CellWall"/>
</dbReference>
<dbReference type="HOGENOM" id="CLU_047639_1_1_1"/>
<feature type="transmembrane region" description="Helical" evidence="3">
    <location>
        <begin position="160"/>
        <end position="183"/>
    </location>
</feature>
<reference evidence="4 5" key="1">
    <citation type="journal article" date="2010" name="Genome Biol.">
        <title>A first genome assembly of the barley fungal pathogen Pyrenophora teres f. teres.</title>
        <authorList>
            <person name="Ellwood S.R."/>
            <person name="Liu Z."/>
            <person name="Syme R.A."/>
            <person name="Lai Z."/>
            <person name="Hane J.K."/>
            <person name="Keiper F."/>
            <person name="Moffat C.S."/>
            <person name="Oliver R.P."/>
            <person name="Friesen T.L."/>
        </authorList>
    </citation>
    <scope>NUCLEOTIDE SEQUENCE [LARGE SCALE GENOMIC DNA]</scope>
    <source>
        <strain evidence="4 5">0-1</strain>
    </source>
</reference>
<feature type="compositionally biased region" description="Polar residues" evidence="2">
    <location>
        <begin position="16"/>
        <end position="26"/>
    </location>
</feature>
<dbReference type="KEGG" id="pte:PTT_19181"/>
<accession>E3S8D6</accession>
<keyword evidence="5" id="KW-1185">Reference proteome</keyword>
<feature type="region of interest" description="Disordered" evidence="2">
    <location>
        <begin position="1"/>
        <end position="75"/>
    </location>
</feature>
<evidence type="ECO:0000256" key="3">
    <source>
        <dbReference type="SAM" id="Phobius"/>
    </source>
</evidence>
<dbReference type="Proteomes" id="UP000001067">
    <property type="component" value="Unassembled WGS sequence"/>
</dbReference>
<dbReference type="AlphaFoldDB" id="E3S8D6"/>
<name>E3S8D6_PYRTT</name>
<dbReference type="OrthoDB" id="623670at2759"/>
<dbReference type="PANTHER" id="PTHR31836:SF28">
    <property type="entry name" value="SRCR DOMAIN-CONTAINING PROTEIN-RELATED"/>
    <property type="match status" value="1"/>
</dbReference>
<evidence type="ECO:0000313" key="4">
    <source>
        <dbReference type="EMBL" id="EFQ85759.1"/>
    </source>
</evidence>
<evidence type="ECO:0000256" key="1">
    <source>
        <dbReference type="ARBA" id="ARBA00022729"/>
    </source>
</evidence>
<dbReference type="EMBL" id="GL537712">
    <property type="protein sequence ID" value="EFQ85759.1"/>
    <property type="molecule type" value="Genomic_DNA"/>
</dbReference>
<keyword evidence="3" id="KW-0812">Transmembrane</keyword>
<keyword evidence="3" id="KW-0472">Membrane</keyword>